<dbReference type="InterPro" id="IPR043926">
    <property type="entry name" value="ABCG_dom"/>
</dbReference>
<evidence type="ECO:0000256" key="9">
    <source>
        <dbReference type="SAM" id="Phobius"/>
    </source>
</evidence>
<evidence type="ECO:0000313" key="11">
    <source>
        <dbReference type="RefSeq" id="XP_059605139.1"/>
    </source>
</evidence>
<dbReference type="Pfam" id="PF00005">
    <property type="entry name" value="ABC_tran"/>
    <property type="match status" value="1"/>
</dbReference>
<feature type="transmembrane region" description="Helical" evidence="9">
    <location>
        <begin position="520"/>
        <end position="540"/>
    </location>
</feature>
<dbReference type="PROSITE" id="PS50893">
    <property type="entry name" value="ABC_TRANSPORTER_2"/>
    <property type="match status" value="1"/>
</dbReference>
<keyword evidence="7 9" id="KW-0472">Membrane</keyword>
<dbReference type="GO" id="GO:0016020">
    <property type="term" value="C:membrane"/>
    <property type="evidence" value="ECO:0007669"/>
    <property type="project" value="UniProtKB-SubCell"/>
</dbReference>
<dbReference type="InterPro" id="IPR013525">
    <property type="entry name" value="ABC2_TM"/>
</dbReference>
<feature type="domain" description="ABC transporter" evidence="10">
    <location>
        <begin position="80"/>
        <end position="328"/>
    </location>
</feature>
<feature type="transmembrane region" description="Helical" evidence="9">
    <location>
        <begin position="577"/>
        <end position="599"/>
    </location>
</feature>
<dbReference type="InterPro" id="IPR017871">
    <property type="entry name" value="ABC_transporter-like_CS"/>
</dbReference>
<keyword evidence="3 9" id="KW-0812">Transmembrane</keyword>
<evidence type="ECO:0000256" key="5">
    <source>
        <dbReference type="ARBA" id="ARBA00022840"/>
    </source>
</evidence>
<dbReference type="FunFam" id="3.40.50.300:FF:001305">
    <property type="entry name" value="ABCG transporter ABC superfamily"/>
    <property type="match status" value="1"/>
</dbReference>
<evidence type="ECO:0000259" key="10">
    <source>
        <dbReference type="PROSITE" id="PS50893"/>
    </source>
</evidence>
<dbReference type="CDD" id="cd03213">
    <property type="entry name" value="ABCG_EPDR"/>
    <property type="match status" value="1"/>
</dbReference>
<dbReference type="AlphaFoldDB" id="A0AAJ8BWI7"/>
<dbReference type="GO" id="GO:0005524">
    <property type="term" value="F:ATP binding"/>
    <property type="evidence" value="ECO:0007669"/>
    <property type="project" value="UniProtKB-KW"/>
</dbReference>
<evidence type="ECO:0000256" key="1">
    <source>
        <dbReference type="ARBA" id="ARBA00004141"/>
    </source>
</evidence>
<proteinExistence type="predicted"/>
<dbReference type="RefSeq" id="XP_059605139.1">
    <property type="nucleotide sequence ID" value="XM_059746273.1"/>
</dbReference>
<feature type="compositionally biased region" description="Basic and acidic residues" evidence="8">
    <location>
        <begin position="47"/>
        <end position="65"/>
    </location>
</feature>
<dbReference type="InterPro" id="IPR027417">
    <property type="entry name" value="P-loop_NTPase"/>
</dbReference>
<dbReference type="Gene3D" id="3.40.50.300">
    <property type="entry name" value="P-loop containing nucleotide triphosphate hydrolases"/>
    <property type="match status" value="1"/>
</dbReference>
<evidence type="ECO:0000256" key="7">
    <source>
        <dbReference type="ARBA" id="ARBA00023136"/>
    </source>
</evidence>
<dbReference type="InterPro" id="IPR003439">
    <property type="entry name" value="ABC_transporter-like_ATP-bd"/>
</dbReference>
<feature type="transmembrane region" description="Helical" evidence="9">
    <location>
        <begin position="419"/>
        <end position="441"/>
    </location>
</feature>
<sequence>MSWSLAASRCPSLVTGPGFSCSGLYSHIPSCRRPPLTILRTSSIDSRPQEMDDLSSKLDGSDLERNESSSFFKNNTVNDFSWRNLTVTVKDRHTKQPRNLIDGISGSVQQGELVALMGPSGCGKTTLLNVLARRAASSGAKTTGDCYIDGKTVDNATFGRLTSYVEQEDALIGSLTVRETLKFAADLSLPSSVTKLQRKERIQSLLQAFGIQNQASTLVGTPIRKGISGGQKRRVSVASQLMTCPKILFLDEPTSGLDSSASFEVISYVKEMAVANNLIIIASIHQPSTTTFQLFDKLLLLSSGKTCYLGPVTDVPTYFDTIGYSLPMNTNPAEFILDLVSSDFLGSTQTMSKDQVQRIHTSWAESSNAAALTDQVSQRTMVSEKQAAKTEMDELSRPGILSITLTLLHRSFIKSYRDVVAYGIRIAMYLGLAIMMGTVWLRLHTEQSYIQPFINAIFFGSAFMSFMAVAYVPAFIEDRMTFIKERANGLYGALPFIVSNFIIGLPFLCTCPPSTHHPNSLTRNPVLISLLFSIISYWLSNFNPTATSFFTWVMWLFLDLVAAESLVVFMTSIFPNFVISLALVAFANGLWMSVGGFLVTPKILNPFWKYVFHYIDYQAYVFQGMMVNEFQHRTYSCGESCQCMYQTDLASECKIRGTGVLQEYGYATGRTVVSIRDHLGWKARIVYYVSKSKIDIPAIENSRRRYVWEWYTLWMLRHQQMVEEYQQQQQGESSKVVKQRSSESYNHVAMMDVIGETRLFSL</sequence>
<dbReference type="SMART" id="SM00382">
    <property type="entry name" value="AAA"/>
    <property type="match status" value="1"/>
</dbReference>
<name>A0AAJ8BWI7_ASPNG</name>
<dbReference type="SUPFAM" id="SSF52540">
    <property type="entry name" value="P-loop containing nucleoside triphosphate hydrolases"/>
    <property type="match status" value="1"/>
</dbReference>
<gene>
    <name evidence="11" type="ORF">An02g04910</name>
</gene>
<dbReference type="Pfam" id="PF01061">
    <property type="entry name" value="ABC2_membrane"/>
    <property type="match status" value="2"/>
</dbReference>
<dbReference type="Pfam" id="PF19055">
    <property type="entry name" value="ABC2_membrane_7"/>
    <property type="match status" value="1"/>
</dbReference>
<dbReference type="VEuPathDB" id="FungiDB:An02g04910"/>
<feature type="transmembrane region" description="Helical" evidence="9">
    <location>
        <begin position="552"/>
        <end position="571"/>
    </location>
</feature>
<evidence type="ECO:0000256" key="6">
    <source>
        <dbReference type="ARBA" id="ARBA00022989"/>
    </source>
</evidence>
<comment type="subcellular location">
    <subcellularLocation>
        <location evidence="1">Membrane</location>
        <topology evidence="1">Multi-pass membrane protein</topology>
    </subcellularLocation>
</comment>
<dbReference type="GeneID" id="4978980"/>
<evidence type="ECO:0000256" key="4">
    <source>
        <dbReference type="ARBA" id="ARBA00022741"/>
    </source>
</evidence>
<accession>A0AAJ8BWI7</accession>
<feature type="transmembrane region" description="Helical" evidence="9">
    <location>
        <begin position="488"/>
        <end position="508"/>
    </location>
</feature>
<evidence type="ECO:0000256" key="3">
    <source>
        <dbReference type="ARBA" id="ARBA00022692"/>
    </source>
</evidence>
<dbReference type="PROSITE" id="PS00211">
    <property type="entry name" value="ABC_TRANSPORTER_1"/>
    <property type="match status" value="1"/>
</dbReference>
<keyword evidence="5" id="KW-0067">ATP-binding</keyword>
<reference evidence="11" key="1">
    <citation type="submission" date="2025-02" db="EMBL/GenBank/DDBJ databases">
        <authorList>
            <consortium name="NCBI Genome Project"/>
        </authorList>
    </citation>
    <scope>NUCLEOTIDE SEQUENCE</scope>
</reference>
<keyword evidence="2" id="KW-0813">Transport</keyword>
<dbReference type="InterPro" id="IPR003593">
    <property type="entry name" value="AAA+_ATPase"/>
</dbReference>
<protein>
    <recommendedName>
        <fullName evidence="10">ABC transporter domain-containing protein</fullName>
    </recommendedName>
</protein>
<organism evidence="11">
    <name type="scientific">Aspergillus niger</name>
    <dbReference type="NCBI Taxonomy" id="5061"/>
    <lineage>
        <taxon>Eukaryota</taxon>
        <taxon>Fungi</taxon>
        <taxon>Dikarya</taxon>
        <taxon>Ascomycota</taxon>
        <taxon>Pezizomycotina</taxon>
        <taxon>Eurotiomycetes</taxon>
        <taxon>Eurotiomycetidae</taxon>
        <taxon>Eurotiales</taxon>
        <taxon>Aspergillaceae</taxon>
        <taxon>Aspergillus</taxon>
        <taxon>Aspergillus subgen. Circumdati</taxon>
    </lineage>
</organism>
<feature type="transmembrane region" description="Helical" evidence="9">
    <location>
        <begin position="453"/>
        <end position="476"/>
    </location>
</feature>
<feature type="region of interest" description="Disordered" evidence="8">
    <location>
        <begin position="41"/>
        <end position="65"/>
    </location>
</feature>
<dbReference type="PANTHER" id="PTHR19241">
    <property type="entry name" value="ATP-BINDING CASSETTE TRANSPORTER"/>
    <property type="match status" value="1"/>
</dbReference>
<reference evidence="11" key="2">
    <citation type="submission" date="2025-08" db="UniProtKB">
        <authorList>
            <consortium name="RefSeq"/>
        </authorList>
    </citation>
    <scope>IDENTIFICATION</scope>
</reference>
<evidence type="ECO:0000256" key="2">
    <source>
        <dbReference type="ARBA" id="ARBA00022448"/>
    </source>
</evidence>
<keyword evidence="6 9" id="KW-1133">Transmembrane helix</keyword>
<keyword evidence="4" id="KW-0547">Nucleotide-binding</keyword>
<evidence type="ECO:0000256" key="8">
    <source>
        <dbReference type="SAM" id="MobiDB-lite"/>
    </source>
</evidence>
<dbReference type="KEGG" id="ang:An02g04910"/>